<dbReference type="EMBL" id="VOAJ01009564">
    <property type="protein sequence ID" value="KAF0871719.1"/>
    <property type="molecule type" value="Genomic_DNA"/>
</dbReference>
<dbReference type="GO" id="GO:0006260">
    <property type="term" value="P:DNA replication"/>
    <property type="evidence" value="ECO:0007669"/>
    <property type="project" value="TreeGrafter"/>
</dbReference>
<reference evidence="1 2" key="1">
    <citation type="submission" date="2019-11" db="EMBL/GenBank/DDBJ databases">
        <authorList>
            <person name="Yang C."/>
            <person name="Li F."/>
        </authorList>
    </citation>
    <scope>NUCLEOTIDE SEQUENCE [LARGE SCALE GENOMIC DNA]</scope>
    <source>
        <strain evidence="1">KB4526</strain>
        <tissue evidence="1">Muscle</tissue>
    </source>
</reference>
<gene>
    <name evidence="1" type="primary">Fam111a</name>
    <name evidence="1" type="ORF">FOF47_R21091</name>
</gene>
<proteinExistence type="predicted"/>
<comment type="caution">
    <text evidence="1">The sequence shown here is derived from an EMBL/GenBank/DDBJ whole genome shotgun (WGS) entry which is preliminary data.</text>
</comment>
<name>A0A6G1A7C9_CROCR</name>
<dbReference type="Pfam" id="PF13365">
    <property type="entry name" value="Trypsin_2"/>
    <property type="match status" value="1"/>
</dbReference>
<sequence>NKTIYITLGVNSRKHKLTHSVKESLYAALNTLKAVKKEIETQQGKEMMVIGREGIEGYINLGMPLSCFPESCRVQITFVQKRSRQKEENQVFGRHEKVSGECVKFYIHPLGKRKKRIVKRWKLHREGRKLCVYGFKGETIKDALCKDGRFCSFLEKEDWRLIENLDSILESTQTVDDLEGKLFEVEVEVQKRKSSGAAAAQSSGSGEGNTNVLREEIVDQYPSLKRESEKIRENFKKEMRKKKSKTSFFKLLEVKFGKMTRNSTPVRVHNFLSLVGASVGYLSWDSNGNLGCATCYVFKDLFIFTCRHVVSDFMGKGIEPNKWADMIGRCARVTFSYDSPHKKEENCFFLEPWFEISDVILDYAVLKLKANGQQVPLGLYSRIAPAPSTGLIYIIGHPNGEEKSSDACSVISQGQRKEKYNERLQAEEGEGCNYGMDYIHMYTQRTFEEIAHSPDVITYDTSFYFGASGSPVLDSEGSLVAMHTAGFTSNNEIGLSSHLIEFGSTLESILLDIKEKHGQWY</sequence>
<organism evidence="1 2">
    <name type="scientific">Crocuta crocuta</name>
    <name type="common">Spotted hyena</name>
    <dbReference type="NCBI Taxonomy" id="9678"/>
    <lineage>
        <taxon>Eukaryota</taxon>
        <taxon>Metazoa</taxon>
        <taxon>Chordata</taxon>
        <taxon>Craniata</taxon>
        <taxon>Vertebrata</taxon>
        <taxon>Euteleostomi</taxon>
        <taxon>Mammalia</taxon>
        <taxon>Eutheria</taxon>
        <taxon>Laurasiatheria</taxon>
        <taxon>Carnivora</taxon>
        <taxon>Feliformia</taxon>
        <taxon>Hyaenidae</taxon>
        <taxon>Crocuta</taxon>
    </lineage>
</organism>
<dbReference type="Gene3D" id="2.40.10.10">
    <property type="entry name" value="Trypsin-like serine proteases"/>
    <property type="match status" value="1"/>
</dbReference>
<feature type="non-terminal residue" evidence="1">
    <location>
        <position position="1"/>
    </location>
</feature>
<dbReference type="GO" id="GO:0005634">
    <property type="term" value="C:nucleus"/>
    <property type="evidence" value="ECO:0007669"/>
    <property type="project" value="TreeGrafter"/>
</dbReference>
<dbReference type="SUPFAM" id="SSF50494">
    <property type="entry name" value="Trypsin-like serine proteases"/>
    <property type="match status" value="1"/>
</dbReference>
<feature type="non-terminal residue" evidence="1">
    <location>
        <position position="521"/>
    </location>
</feature>
<dbReference type="InterPro" id="IPR043504">
    <property type="entry name" value="Peptidase_S1_PA_chymotrypsin"/>
</dbReference>
<dbReference type="PANTHER" id="PTHR14389:SF14">
    <property type="entry name" value="SERINE PROTEASE FAM111A"/>
    <property type="match status" value="1"/>
</dbReference>
<accession>A0A6G1A7C9</accession>
<dbReference type="Proteomes" id="UP000475037">
    <property type="component" value="Unassembled WGS sequence"/>
</dbReference>
<dbReference type="InterPro" id="IPR009003">
    <property type="entry name" value="Peptidase_S1_PA"/>
</dbReference>
<evidence type="ECO:0000313" key="2">
    <source>
        <dbReference type="Proteomes" id="UP000475037"/>
    </source>
</evidence>
<protein>
    <submittedName>
        <fullName evidence="1">F111A protein</fullName>
    </submittedName>
</protein>
<evidence type="ECO:0000313" key="1">
    <source>
        <dbReference type="EMBL" id="KAF0871719.1"/>
    </source>
</evidence>
<dbReference type="PANTHER" id="PTHR14389">
    <property type="entry name" value="SI:CH1073-475A24.1"/>
    <property type="match status" value="1"/>
</dbReference>
<dbReference type="AlphaFoldDB" id="A0A6G1A7C9"/>
<dbReference type="GO" id="GO:0000785">
    <property type="term" value="C:chromatin"/>
    <property type="evidence" value="ECO:0007669"/>
    <property type="project" value="TreeGrafter"/>
</dbReference>
<keyword evidence="2" id="KW-1185">Reference proteome</keyword>